<feature type="compositionally biased region" description="Basic and acidic residues" evidence="4">
    <location>
        <begin position="565"/>
        <end position="575"/>
    </location>
</feature>
<evidence type="ECO:0000313" key="5">
    <source>
        <dbReference type="EMBL" id="KCW57839.1"/>
    </source>
</evidence>
<reference evidence="5" key="1">
    <citation type="submission" date="2013-07" db="EMBL/GenBank/DDBJ databases">
        <title>The genome of Eucalyptus grandis.</title>
        <authorList>
            <person name="Schmutz J."/>
            <person name="Hayes R."/>
            <person name="Myburg A."/>
            <person name="Tuskan G."/>
            <person name="Grattapaglia D."/>
            <person name="Rokhsar D.S."/>
        </authorList>
    </citation>
    <scope>NUCLEOTIDE SEQUENCE</scope>
    <source>
        <tissue evidence="5">Leaf extractions</tissue>
    </source>
</reference>
<comment type="similarity">
    <text evidence="2">Belongs to the NRDE2 family.</text>
</comment>
<dbReference type="Gramene" id="KCW57840">
    <property type="protein sequence ID" value="KCW57840"/>
    <property type="gene ID" value="EUGRSUZ_H00592"/>
</dbReference>
<dbReference type="InterPro" id="IPR013633">
    <property type="entry name" value="NRDE-2"/>
</dbReference>
<evidence type="ECO:0008006" key="6">
    <source>
        <dbReference type="Google" id="ProtNLM"/>
    </source>
</evidence>
<name>A0A059AVP3_EUCGR</name>
<evidence type="ECO:0000256" key="1">
    <source>
        <dbReference type="ARBA" id="ARBA00004123"/>
    </source>
</evidence>
<accession>A0A059AVP3</accession>
<feature type="region of interest" description="Disordered" evidence="4">
    <location>
        <begin position="70"/>
        <end position="153"/>
    </location>
</feature>
<dbReference type="PANTHER" id="PTHR13471">
    <property type="entry name" value="TETRATRICOPEPTIDE-LIKE HELICAL"/>
    <property type="match status" value="1"/>
</dbReference>
<protein>
    <recommendedName>
        <fullName evidence="6">Protein NRDE2 homolog</fullName>
    </recommendedName>
</protein>
<dbReference type="GO" id="GO:0006396">
    <property type="term" value="P:RNA processing"/>
    <property type="evidence" value="ECO:0007669"/>
    <property type="project" value="InterPro"/>
</dbReference>
<dbReference type="Pfam" id="PF08424">
    <property type="entry name" value="NRDE-2"/>
    <property type="match status" value="1"/>
</dbReference>
<dbReference type="GO" id="GO:0031048">
    <property type="term" value="P:regulatory ncRNA-mediated heterochromatin formation"/>
    <property type="evidence" value="ECO:0000318"/>
    <property type="project" value="GO_Central"/>
</dbReference>
<dbReference type="Gramene" id="KCW57839">
    <property type="protein sequence ID" value="KCW57839"/>
    <property type="gene ID" value="EUGRSUZ_H00592"/>
</dbReference>
<feature type="region of interest" description="Disordered" evidence="4">
    <location>
        <begin position="1"/>
        <end position="43"/>
    </location>
</feature>
<dbReference type="EMBL" id="KK198760">
    <property type="protein sequence ID" value="KCW57839.1"/>
    <property type="molecule type" value="Genomic_DNA"/>
</dbReference>
<dbReference type="InterPro" id="IPR003107">
    <property type="entry name" value="HAT"/>
</dbReference>
<dbReference type="OrthoDB" id="297219at2759"/>
<evidence type="ECO:0000256" key="4">
    <source>
        <dbReference type="SAM" id="MobiDB-lite"/>
    </source>
</evidence>
<feature type="compositionally biased region" description="Basic and acidic residues" evidence="4">
    <location>
        <begin position="546"/>
        <end position="556"/>
    </location>
</feature>
<dbReference type="AlphaFoldDB" id="A0A059AVP3"/>
<feature type="compositionally biased region" description="Basic residues" evidence="4">
    <location>
        <begin position="125"/>
        <end position="140"/>
    </location>
</feature>
<dbReference type="STRING" id="71139.A0A059AVP3"/>
<dbReference type="EMBL" id="KK198760">
    <property type="protein sequence ID" value="KCW57840.1"/>
    <property type="molecule type" value="Genomic_DNA"/>
</dbReference>
<dbReference type="InterPro" id="IPR011990">
    <property type="entry name" value="TPR-like_helical_dom_sf"/>
</dbReference>
<dbReference type="FunCoup" id="A0A059AVP3">
    <property type="interactions" value="3205"/>
</dbReference>
<feature type="compositionally biased region" description="Acidic residues" evidence="4">
    <location>
        <begin position="582"/>
        <end position="600"/>
    </location>
</feature>
<dbReference type="OMA" id="MRDKELH"/>
<evidence type="ECO:0000256" key="3">
    <source>
        <dbReference type="ARBA" id="ARBA00023242"/>
    </source>
</evidence>
<feature type="compositionally biased region" description="Basic and acidic residues" evidence="4">
    <location>
        <begin position="141"/>
        <end position="153"/>
    </location>
</feature>
<proteinExistence type="inferred from homology"/>
<dbReference type="KEGG" id="egr:104456396"/>
<evidence type="ECO:0000256" key="2">
    <source>
        <dbReference type="ARBA" id="ARBA00009265"/>
    </source>
</evidence>
<comment type="subcellular location">
    <subcellularLocation>
        <location evidence="1">Nucleus</location>
    </subcellularLocation>
</comment>
<dbReference type="Gene3D" id="1.25.40.10">
    <property type="entry name" value="Tetratricopeptide repeat domain"/>
    <property type="match status" value="2"/>
</dbReference>
<feature type="region of interest" description="Disordered" evidence="4">
    <location>
        <begin position="546"/>
        <end position="600"/>
    </location>
</feature>
<dbReference type="PANTHER" id="PTHR13471:SF0">
    <property type="entry name" value="NUCLEAR EXOSOME REGULATOR NRDE2"/>
    <property type="match status" value="1"/>
</dbReference>
<sequence length="1178" mass="132618">MESEADGAPATAMAGETGAPESPHRREEPGTTAPSLFPLSGAPAAVAPCAPQWLSNSSFAVDFAAINEAAAAAASAVHDRPASPLSDSESEDGGGRERKGGLPAAGTSYDLLESSESGGDSKGESRRRKKKSKRRRRRSRERGDDGAGDFGSRKSDVRAWAGSAVKPAKDYYFDSRGDRDNLAFGSIYRMDVARHRLLNPEKAIGIEFRRLYQQKGSILDADGDVDALDSKLKSAGRYWSPKHSALERHRNFKRSRILAPRKSTSDPPGDFIALLEPKTSGDGKDGGSGVETFMVEESWEDEVLRKTREFNRRTRENPYNDKAWLEFAEFQDKVASRQPQKGARLQTLEKKIGILEKAAELNPDNEELLLCLLKAYQSRDSSDVLLGRWEKILVQHSSSSNLWREFLRILKGEFSRFKVSDVRKMYSHAIQALSSACSKQLRQVSQISDASLDPTVEHLELGLVEVFISLCRFEWQAGYRELATALFQAQIEFSLFCPSLRLTENSKQRLFEHFWSSGAARVGEEGAVGWSTWLEKEEEDRQRIIKEETSQDEEKGGWTGWFEPLSKHGETDKPSEGVPDAAVEDVEEDGEPEDTNQEDDTETLLKMLGIDVDTGPSDNVKDVSTWTRWSVEESSRDCIHWMPVHAKSAGKSSTNEDSDKEEDEDLFGVILYEDVCEYLFSLCSEESRLFLVTQFVEFFGGKVSERICTNNSSWLEKILSLEELPDALLHWFRRVHDTLKKVDGTSNSCSIEFLLSCKNDISEKGPMMTFLRNAILLCLTAFPRNYFLEEAALIAEELSVTKMNSLSYSGAPCRVLAKSLLKRDRQDILLCGVYAQREAVAGNIDLARKVFDMALSSAEVLPPERQSVAPLLYLWYAEVELSGNHDQESLLRTMHILCCLGSGVAYSSFKCQPSQMQLLRARQGFRERLRMVNSAWSRGSVNDESVALVCSAALFEELTSGWATGIEVLDQALSMVLPERRSNSYQLECLFNYYLKMLQRHHGQLGLSKIWDSILHGLQTYPYSPELFSALVEISHLYTSPNKLRWTFDELCHKRPSVVAWLFALAFEMGRGGSRHRIHGLFERALANDSLRTSVLLWRSYIAYEIDIAQNPSAARRIFFRAIHACPWSKKLWLDGFLKLNSALSAKELSDLQEVMRDKELNLRTDIYEILLQDDIVS</sequence>
<dbReference type="GO" id="GO:0005634">
    <property type="term" value="C:nucleus"/>
    <property type="evidence" value="ECO:0007669"/>
    <property type="project" value="UniProtKB-SubCell"/>
</dbReference>
<organism evidence="5">
    <name type="scientific">Eucalyptus grandis</name>
    <name type="common">Flooded gum</name>
    <dbReference type="NCBI Taxonomy" id="71139"/>
    <lineage>
        <taxon>Eukaryota</taxon>
        <taxon>Viridiplantae</taxon>
        <taxon>Streptophyta</taxon>
        <taxon>Embryophyta</taxon>
        <taxon>Tracheophyta</taxon>
        <taxon>Spermatophyta</taxon>
        <taxon>Magnoliopsida</taxon>
        <taxon>eudicotyledons</taxon>
        <taxon>Gunneridae</taxon>
        <taxon>Pentapetalae</taxon>
        <taxon>rosids</taxon>
        <taxon>malvids</taxon>
        <taxon>Myrtales</taxon>
        <taxon>Myrtaceae</taxon>
        <taxon>Myrtoideae</taxon>
        <taxon>Eucalypteae</taxon>
        <taxon>Eucalyptus</taxon>
    </lineage>
</organism>
<dbReference type="GO" id="GO:1902369">
    <property type="term" value="P:negative regulation of RNA catabolic process"/>
    <property type="evidence" value="ECO:0000318"/>
    <property type="project" value="GO_Central"/>
</dbReference>
<keyword evidence="3" id="KW-0539">Nucleus</keyword>
<dbReference type="SUPFAM" id="SSF48452">
    <property type="entry name" value="TPR-like"/>
    <property type="match status" value="1"/>
</dbReference>
<dbReference type="SMART" id="SM00386">
    <property type="entry name" value="HAT"/>
    <property type="match status" value="4"/>
</dbReference>
<dbReference type="eggNOG" id="KOG1972">
    <property type="taxonomic scope" value="Eukaryota"/>
</dbReference>
<gene>
    <name evidence="5" type="ORF">EUGRSUZ_H00592</name>
</gene>